<feature type="compositionally biased region" description="Basic and acidic residues" evidence="1">
    <location>
        <begin position="310"/>
        <end position="338"/>
    </location>
</feature>
<name>A0A7J6TZ85_PEROL</name>
<organism evidence="2 3">
    <name type="scientific">Perkinsus olseni</name>
    <name type="common">Perkinsus atlanticus</name>
    <dbReference type="NCBI Taxonomy" id="32597"/>
    <lineage>
        <taxon>Eukaryota</taxon>
        <taxon>Sar</taxon>
        <taxon>Alveolata</taxon>
        <taxon>Perkinsozoa</taxon>
        <taxon>Perkinsea</taxon>
        <taxon>Perkinsida</taxon>
        <taxon>Perkinsidae</taxon>
        <taxon>Perkinsus</taxon>
    </lineage>
</organism>
<dbReference type="AlphaFoldDB" id="A0A7J6TZ85"/>
<keyword evidence="3" id="KW-1185">Reference proteome</keyword>
<feature type="compositionally biased region" description="Polar residues" evidence="1">
    <location>
        <begin position="76"/>
        <end position="90"/>
    </location>
</feature>
<accession>A0A7J6TZ85</accession>
<feature type="region of interest" description="Disordered" evidence="1">
    <location>
        <begin position="429"/>
        <end position="458"/>
    </location>
</feature>
<reference evidence="2 3" key="1">
    <citation type="submission" date="2020-04" db="EMBL/GenBank/DDBJ databases">
        <title>Perkinsus olseni comparative genomics.</title>
        <authorList>
            <person name="Bogema D.R."/>
        </authorList>
    </citation>
    <scope>NUCLEOTIDE SEQUENCE [LARGE SCALE GENOMIC DNA]</scope>
    <source>
        <strain evidence="2 3">ATCC PRA-207</strain>
    </source>
</reference>
<feature type="region of interest" description="Disordered" evidence="1">
    <location>
        <begin position="376"/>
        <end position="402"/>
    </location>
</feature>
<feature type="region of interest" description="Disordered" evidence="1">
    <location>
        <begin position="1"/>
        <end position="109"/>
    </location>
</feature>
<proteinExistence type="predicted"/>
<sequence>AQDPPLRLSYAPPPHWEESRIGKAVKKTAAAEEGLGSTPMSHSEPTGSPDFLTGDDFLIQPSPSPSEMFPPGGSPAGSSLLTTESKSQYTHVVALRPRPERSSKSPARYNCRPRFRDLASARKSQHEVSVHSRTSAEWSRVMENRLKHAKEEYQQFFASNLFESTTVEARPQHASLGRPADQTTAEMFGDYQETEGPSRKDVAPEFVPRQPYASAHEKKLQEFRGSELLVGRTRNGMPDVSFPQRLPRAPLLDTLTPFLMGVKLQTRAMPMVGKCSLNDTVRTAAHGAPITGRLMAANETWYSVGTGGKSKAEDSTVAAKADRERNSSVMELQREHPHGRNQAQPKAAADPVAEEKRRNNMMYSDLFGRATPDCAGQEVTHQRRQDRPNGVGKSRLSGEGLFMEDNSSKVAWDEANRDQSEAWRVRQNHLRSSVHIGDEPRSVSGSPNGSPPRSPEVNDWNITELAVSGLKENTDELAFRRDVMPGDCHIVKTSLNMDLVGGRCLGGAKVLVRHNPKSEDLKHVLAELNSKGYGVKLLSTAKPN</sequence>
<evidence type="ECO:0000256" key="1">
    <source>
        <dbReference type="SAM" id="MobiDB-lite"/>
    </source>
</evidence>
<feature type="region of interest" description="Disordered" evidence="1">
    <location>
        <begin position="306"/>
        <end position="356"/>
    </location>
</feature>
<evidence type="ECO:0000313" key="2">
    <source>
        <dbReference type="EMBL" id="KAF4749930.1"/>
    </source>
</evidence>
<gene>
    <name evidence="2" type="ORF">FOZ63_031655</name>
</gene>
<feature type="non-terminal residue" evidence="2">
    <location>
        <position position="544"/>
    </location>
</feature>
<dbReference type="Proteomes" id="UP000553632">
    <property type="component" value="Unassembled WGS sequence"/>
</dbReference>
<comment type="caution">
    <text evidence="2">The sequence shown here is derived from an EMBL/GenBank/DDBJ whole genome shotgun (WGS) entry which is preliminary data.</text>
</comment>
<dbReference type="EMBL" id="JABANO010007542">
    <property type="protein sequence ID" value="KAF4749930.1"/>
    <property type="molecule type" value="Genomic_DNA"/>
</dbReference>
<protein>
    <submittedName>
        <fullName evidence="2">Uncharacterized protein</fullName>
    </submittedName>
</protein>
<evidence type="ECO:0000313" key="3">
    <source>
        <dbReference type="Proteomes" id="UP000553632"/>
    </source>
</evidence>